<dbReference type="GO" id="GO:0016020">
    <property type="term" value="C:membrane"/>
    <property type="evidence" value="ECO:0007669"/>
    <property type="project" value="TreeGrafter"/>
</dbReference>
<keyword evidence="4" id="KW-0963">Cytoplasm</keyword>
<name>C0NNW2_AJECG</name>
<evidence type="ECO:0000256" key="1">
    <source>
        <dbReference type="ARBA" id="ARBA00004496"/>
    </source>
</evidence>
<protein>
    <submittedName>
        <fullName evidence="5">Rho-GDP dissociation inhibitor</fullName>
    </submittedName>
</protein>
<comment type="subcellular location">
    <subcellularLocation>
        <location evidence="1">Cytoplasm</location>
    </subcellularLocation>
</comment>
<evidence type="ECO:0000313" key="5">
    <source>
        <dbReference type="EMBL" id="EEH06622.1"/>
    </source>
</evidence>
<proteinExistence type="inferred from homology"/>
<dbReference type="AlphaFoldDB" id="C0NNW2"/>
<dbReference type="FunFam" id="2.70.50.30:FF:000004">
    <property type="entry name" value="Rho GDP-dissociation inhibitor 1"/>
    <property type="match status" value="1"/>
</dbReference>
<dbReference type="InterPro" id="IPR024792">
    <property type="entry name" value="RhoGDI_dom_sf"/>
</dbReference>
<dbReference type="SUPFAM" id="SSF81296">
    <property type="entry name" value="E set domains"/>
    <property type="match status" value="1"/>
</dbReference>
<gene>
    <name evidence="5" type="ORF">HCBG_04842</name>
</gene>
<dbReference type="FunCoup" id="C0NNW2">
    <property type="interactions" value="418"/>
</dbReference>
<evidence type="ECO:0000313" key="6">
    <source>
        <dbReference type="Proteomes" id="UP000001631"/>
    </source>
</evidence>
<dbReference type="GO" id="GO:0005829">
    <property type="term" value="C:cytosol"/>
    <property type="evidence" value="ECO:0007669"/>
    <property type="project" value="TreeGrafter"/>
</dbReference>
<dbReference type="GO" id="GO:0005096">
    <property type="term" value="F:GTPase activator activity"/>
    <property type="evidence" value="ECO:0007669"/>
    <property type="project" value="UniProtKB-KW"/>
</dbReference>
<dbReference type="HOGENOM" id="CLU_076228_1_0_1"/>
<dbReference type="Pfam" id="PF02115">
    <property type="entry name" value="Rho_GDI"/>
    <property type="match status" value="1"/>
</dbReference>
<keyword evidence="3" id="KW-0343">GTPase activation</keyword>
<dbReference type="InParanoid" id="C0NNW2"/>
<dbReference type="Proteomes" id="UP000001631">
    <property type="component" value="Unassembled WGS sequence"/>
</dbReference>
<dbReference type="VEuPathDB" id="FungiDB:I7I50_05066"/>
<dbReference type="PANTHER" id="PTHR10980:SF3">
    <property type="entry name" value="LD16419P"/>
    <property type="match status" value="1"/>
</dbReference>
<dbReference type="GO" id="GO:0005094">
    <property type="term" value="F:Rho GDP-dissociation inhibitor activity"/>
    <property type="evidence" value="ECO:0007669"/>
    <property type="project" value="InterPro"/>
</dbReference>
<dbReference type="PANTHER" id="PTHR10980">
    <property type="entry name" value="RHO GDP-DISSOCIATION INHIBITOR"/>
    <property type="match status" value="1"/>
</dbReference>
<dbReference type="Gene3D" id="2.70.50.30">
    <property type="entry name" value="Coagulation Factor XIII, subunit A, domain 1"/>
    <property type="match status" value="1"/>
</dbReference>
<evidence type="ECO:0000256" key="4">
    <source>
        <dbReference type="ARBA" id="ARBA00022490"/>
    </source>
</evidence>
<dbReference type="RefSeq" id="XP_045287103.1">
    <property type="nucleotide sequence ID" value="XM_045431891.1"/>
</dbReference>
<organism evidence="5 6">
    <name type="scientific">Ajellomyces capsulatus (strain G186AR / H82 / ATCC MYA-2454 / RMSCC 2432)</name>
    <name type="common">Darling's disease fungus</name>
    <name type="synonym">Histoplasma capsulatum</name>
    <dbReference type="NCBI Taxonomy" id="447093"/>
    <lineage>
        <taxon>Eukaryota</taxon>
        <taxon>Fungi</taxon>
        <taxon>Dikarya</taxon>
        <taxon>Ascomycota</taxon>
        <taxon>Pezizomycotina</taxon>
        <taxon>Eurotiomycetes</taxon>
        <taxon>Eurotiomycetidae</taxon>
        <taxon>Onygenales</taxon>
        <taxon>Ajellomycetaceae</taxon>
        <taxon>Histoplasma</taxon>
    </lineage>
</organism>
<dbReference type="EMBL" id="GG663368">
    <property type="protein sequence ID" value="EEH06622.1"/>
    <property type="molecule type" value="Genomic_DNA"/>
</dbReference>
<evidence type="ECO:0000256" key="3">
    <source>
        <dbReference type="ARBA" id="ARBA00022468"/>
    </source>
</evidence>
<dbReference type="InterPro" id="IPR000406">
    <property type="entry name" value="Rho_GDI"/>
</dbReference>
<sequence length="205" mass="23091">MTNEHEDDLAASQTAGFKLGEKKTVEEYKQLDANDESLNRWKASLGLGTGTSISDPNDPRKCIIKSLALEVEGREDITIDLSAEGSVEKLKEKPFTIKEGCRFRIKATFVVQHEVLSGLKYIQVVKRKGVRLISREQSLLKYSPFSIEDPSDWLLFPPLLSAVNPEEAPSGFVARGHYSALSRFVDDDDTTHLKFEWAFDIAKDW</sequence>
<dbReference type="GO" id="GO:0007266">
    <property type="term" value="P:Rho protein signal transduction"/>
    <property type="evidence" value="ECO:0007669"/>
    <property type="project" value="InterPro"/>
</dbReference>
<dbReference type="STRING" id="447093.C0NNW2"/>
<reference evidence="5" key="1">
    <citation type="submission" date="2009-02" db="EMBL/GenBank/DDBJ databases">
        <title>The Genome Sequence of Ajellomyces capsulatus strain G186AR.</title>
        <authorList>
            <consortium name="The Broad Institute Genome Sequencing Platform"/>
            <person name="Champion M."/>
            <person name="Cuomo C."/>
            <person name="Ma L.-J."/>
            <person name="Henn M.R."/>
            <person name="Sil A."/>
            <person name="Goldman B."/>
            <person name="Young S.K."/>
            <person name="Kodira C.D."/>
            <person name="Zeng Q."/>
            <person name="Koehrsen M."/>
            <person name="Alvarado L."/>
            <person name="Berlin A."/>
            <person name="Borenstein D."/>
            <person name="Chen Z."/>
            <person name="Engels R."/>
            <person name="Freedman E."/>
            <person name="Gellesch M."/>
            <person name="Goldberg J."/>
            <person name="Griggs A."/>
            <person name="Gujja S."/>
            <person name="Heiman D."/>
            <person name="Hepburn T."/>
            <person name="Howarth C."/>
            <person name="Jen D."/>
            <person name="Larson L."/>
            <person name="Lewis B."/>
            <person name="Mehta T."/>
            <person name="Park D."/>
            <person name="Pearson M."/>
            <person name="Roberts A."/>
            <person name="Saif S."/>
            <person name="Shea T."/>
            <person name="Shenoy N."/>
            <person name="Sisk P."/>
            <person name="Stolte C."/>
            <person name="Sykes S."/>
            <person name="Walk T."/>
            <person name="White J."/>
            <person name="Yandava C."/>
            <person name="Klein B."/>
            <person name="McEwen J.G."/>
            <person name="Puccia R."/>
            <person name="Goldman G.H."/>
            <person name="Felipe M.S."/>
            <person name="Nino-Vega G."/>
            <person name="San-Blas G."/>
            <person name="Taylor J."/>
            <person name="Mendoza L."/>
            <person name="Galagan J."/>
            <person name="Nusbaum C."/>
            <person name="Birren B."/>
        </authorList>
    </citation>
    <scope>NUCLEOTIDE SEQUENCE</scope>
    <source>
        <strain evidence="5">G186AR</strain>
    </source>
</reference>
<accession>C0NNW2</accession>
<keyword evidence="6" id="KW-1185">Reference proteome</keyword>
<evidence type="ECO:0000256" key="2">
    <source>
        <dbReference type="ARBA" id="ARBA00009758"/>
    </source>
</evidence>
<dbReference type="InterPro" id="IPR014756">
    <property type="entry name" value="Ig_E-set"/>
</dbReference>
<comment type="similarity">
    <text evidence="2">Belongs to the Rho GDI family.</text>
</comment>
<dbReference type="GeneID" id="69037858"/>